<dbReference type="InParanoid" id="A0A2J6SJ50"/>
<dbReference type="PANTHER" id="PTHR42943">
    <property type="entry name" value="GLUTATHIONE S-TRANSFERASE KAPPA"/>
    <property type="match status" value="1"/>
</dbReference>
<dbReference type="GO" id="GO:0004364">
    <property type="term" value="F:glutathione transferase activity"/>
    <property type="evidence" value="ECO:0007669"/>
    <property type="project" value="TreeGrafter"/>
</dbReference>
<dbReference type="PANTHER" id="PTHR42943:SF13">
    <property type="entry name" value="GLUTATHIONE S-TRANSFERASE KAPPA-RELATED"/>
    <property type="match status" value="1"/>
</dbReference>
<dbReference type="GeneID" id="36594250"/>
<dbReference type="GO" id="GO:0005739">
    <property type="term" value="C:mitochondrion"/>
    <property type="evidence" value="ECO:0007669"/>
    <property type="project" value="TreeGrafter"/>
</dbReference>
<name>A0A2J6SJ50_9HELO</name>
<dbReference type="GO" id="GO:0005777">
    <property type="term" value="C:peroxisome"/>
    <property type="evidence" value="ECO:0007669"/>
    <property type="project" value="TreeGrafter"/>
</dbReference>
<reference evidence="2 3" key="1">
    <citation type="submission" date="2016-04" db="EMBL/GenBank/DDBJ databases">
        <title>A degradative enzymes factory behind the ericoid mycorrhizal symbiosis.</title>
        <authorList>
            <consortium name="DOE Joint Genome Institute"/>
            <person name="Martino E."/>
            <person name="Morin E."/>
            <person name="Grelet G."/>
            <person name="Kuo A."/>
            <person name="Kohler A."/>
            <person name="Daghino S."/>
            <person name="Barry K."/>
            <person name="Choi C."/>
            <person name="Cichocki N."/>
            <person name="Clum A."/>
            <person name="Copeland A."/>
            <person name="Hainaut M."/>
            <person name="Haridas S."/>
            <person name="Labutti K."/>
            <person name="Lindquist E."/>
            <person name="Lipzen A."/>
            <person name="Khouja H.-R."/>
            <person name="Murat C."/>
            <person name="Ohm R."/>
            <person name="Olson A."/>
            <person name="Spatafora J."/>
            <person name="Veneault-Fourrey C."/>
            <person name="Henrissat B."/>
            <person name="Grigoriev I."/>
            <person name="Martin F."/>
            <person name="Perotto S."/>
        </authorList>
    </citation>
    <scope>NUCLEOTIDE SEQUENCE [LARGE SCALE GENOMIC DNA]</scope>
    <source>
        <strain evidence="2 3">E</strain>
    </source>
</reference>
<accession>A0A2J6SJ50</accession>
<evidence type="ECO:0000259" key="1">
    <source>
        <dbReference type="Pfam" id="PF01323"/>
    </source>
</evidence>
<evidence type="ECO:0000313" key="3">
    <source>
        <dbReference type="Proteomes" id="UP000235371"/>
    </source>
</evidence>
<dbReference type="InterPro" id="IPR036249">
    <property type="entry name" value="Thioredoxin-like_sf"/>
</dbReference>
<dbReference type="InterPro" id="IPR001853">
    <property type="entry name" value="DSBA-like_thioredoxin_dom"/>
</dbReference>
<dbReference type="SUPFAM" id="SSF52833">
    <property type="entry name" value="Thioredoxin-like"/>
    <property type="match status" value="1"/>
</dbReference>
<evidence type="ECO:0000313" key="2">
    <source>
        <dbReference type="EMBL" id="PMD50788.1"/>
    </source>
</evidence>
<proteinExistence type="predicted"/>
<protein>
    <submittedName>
        <fullName evidence="2">Putative DSBA family oxidoreductase</fullName>
    </submittedName>
</protein>
<dbReference type="STRING" id="1095630.A0A2J6SJ50"/>
<dbReference type="Proteomes" id="UP000235371">
    <property type="component" value="Unassembled WGS sequence"/>
</dbReference>
<organism evidence="2 3">
    <name type="scientific">Hyaloscypha bicolor E</name>
    <dbReference type="NCBI Taxonomy" id="1095630"/>
    <lineage>
        <taxon>Eukaryota</taxon>
        <taxon>Fungi</taxon>
        <taxon>Dikarya</taxon>
        <taxon>Ascomycota</taxon>
        <taxon>Pezizomycotina</taxon>
        <taxon>Leotiomycetes</taxon>
        <taxon>Helotiales</taxon>
        <taxon>Hyaloscyphaceae</taxon>
        <taxon>Hyaloscypha</taxon>
        <taxon>Hyaloscypha bicolor</taxon>
    </lineage>
</organism>
<dbReference type="RefSeq" id="XP_024727692.1">
    <property type="nucleotide sequence ID" value="XM_024886173.1"/>
</dbReference>
<feature type="domain" description="DSBA-like thioredoxin" evidence="1">
    <location>
        <begin position="9"/>
        <end position="207"/>
    </location>
</feature>
<sequence length="222" mass="24799">MVRPKGGKLNVYVDCVSPYSWFGFTNTIKYRPLLNAHGVSVDIIPFFLGGARESVGNPWTPTPKWKEEFSKQDSETTGRLLGLKIVPPKDFPILSLFPVRVATWIKDHYPDDKFEAAFQSLVSGYWSKGINVSTPEGIIKALDGIFSQAELEEILKSAVTPENKKRVIDQTASAGAFGAPWIVGVNSDEKRKAWFGNDRWDQIFEHLGVPYMPVSIIVPSKL</sequence>
<gene>
    <name evidence="2" type="ORF">K444DRAFT_657598</name>
</gene>
<dbReference type="AlphaFoldDB" id="A0A2J6SJ50"/>
<dbReference type="GO" id="GO:0006749">
    <property type="term" value="P:glutathione metabolic process"/>
    <property type="evidence" value="ECO:0007669"/>
    <property type="project" value="TreeGrafter"/>
</dbReference>
<dbReference type="Gene3D" id="3.40.30.10">
    <property type="entry name" value="Glutaredoxin"/>
    <property type="match status" value="1"/>
</dbReference>
<dbReference type="GO" id="GO:0004602">
    <property type="term" value="F:glutathione peroxidase activity"/>
    <property type="evidence" value="ECO:0007669"/>
    <property type="project" value="TreeGrafter"/>
</dbReference>
<dbReference type="InterPro" id="IPR051924">
    <property type="entry name" value="GST_Kappa/NadH"/>
</dbReference>
<keyword evidence="3" id="KW-1185">Reference proteome</keyword>
<dbReference type="EMBL" id="KZ613913">
    <property type="protein sequence ID" value="PMD50788.1"/>
    <property type="molecule type" value="Genomic_DNA"/>
</dbReference>
<dbReference type="OrthoDB" id="4664297at2759"/>
<dbReference type="Pfam" id="PF01323">
    <property type="entry name" value="DSBA"/>
    <property type="match status" value="1"/>
</dbReference>